<evidence type="ECO:0000256" key="4">
    <source>
        <dbReference type="ARBA" id="ARBA00022853"/>
    </source>
</evidence>
<feature type="repeat" description="WD" evidence="6">
    <location>
        <begin position="281"/>
        <end position="323"/>
    </location>
</feature>
<protein>
    <recommendedName>
        <fullName evidence="7">Histone-binding protein RBBP4-like N-terminal domain-containing protein</fullName>
    </recommendedName>
</protein>
<dbReference type="AlphaFoldDB" id="A0A168QT78"/>
<dbReference type="InParanoid" id="A0A168QT78"/>
<name>A0A168QT78_ABSGL</name>
<comment type="subcellular location">
    <subcellularLocation>
        <location evidence="1">Nucleus</location>
    </subcellularLocation>
</comment>
<accession>A0A168QT78</accession>
<dbReference type="STRING" id="4829.A0A168QT78"/>
<feature type="repeat" description="WD" evidence="6">
    <location>
        <begin position="237"/>
        <end position="279"/>
    </location>
</feature>
<reference evidence="8" key="1">
    <citation type="submission" date="2016-04" db="EMBL/GenBank/DDBJ databases">
        <authorList>
            <person name="Evans L.H."/>
            <person name="Alamgir A."/>
            <person name="Owens N."/>
            <person name="Weber N.D."/>
            <person name="Virtaneva K."/>
            <person name="Barbian K."/>
            <person name="Babar A."/>
            <person name="Rosenke K."/>
        </authorList>
    </citation>
    <scope>NUCLEOTIDE SEQUENCE [LARGE SCALE GENOMIC DNA]</scope>
    <source>
        <strain evidence="8">CBS 101.48</strain>
    </source>
</reference>
<dbReference type="PRINTS" id="PR00320">
    <property type="entry name" value="GPROTEINBRPT"/>
</dbReference>
<evidence type="ECO:0000313" key="9">
    <source>
        <dbReference type="Proteomes" id="UP000078561"/>
    </source>
</evidence>
<dbReference type="PROSITE" id="PS00678">
    <property type="entry name" value="WD_REPEATS_1"/>
    <property type="match status" value="1"/>
</dbReference>
<keyword evidence="5" id="KW-0539">Nucleus</keyword>
<dbReference type="PROSITE" id="PS50294">
    <property type="entry name" value="WD_REPEATS_REGION"/>
    <property type="match status" value="4"/>
</dbReference>
<dbReference type="Pfam" id="PF12265">
    <property type="entry name" value="CAF1C_H4-bd"/>
    <property type="match status" value="1"/>
</dbReference>
<dbReference type="InterPro" id="IPR001680">
    <property type="entry name" value="WD40_rpt"/>
</dbReference>
<feature type="repeat" description="WD" evidence="6">
    <location>
        <begin position="142"/>
        <end position="178"/>
    </location>
</feature>
<dbReference type="InterPro" id="IPR019775">
    <property type="entry name" value="WD40_repeat_CS"/>
</dbReference>
<feature type="repeat" description="WD" evidence="6">
    <location>
        <begin position="193"/>
        <end position="235"/>
    </location>
</feature>
<evidence type="ECO:0000256" key="1">
    <source>
        <dbReference type="ARBA" id="ARBA00004123"/>
    </source>
</evidence>
<feature type="repeat" description="WD" evidence="6">
    <location>
        <begin position="338"/>
        <end position="380"/>
    </location>
</feature>
<dbReference type="GO" id="GO:0005634">
    <property type="term" value="C:nucleus"/>
    <property type="evidence" value="ECO:0007669"/>
    <property type="project" value="UniProtKB-SubCell"/>
</dbReference>
<dbReference type="OMA" id="HVFDSHE"/>
<dbReference type="SMART" id="SM00320">
    <property type="entry name" value="WD40"/>
    <property type="match status" value="6"/>
</dbReference>
<proteinExistence type="predicted"/>
<dbReference type="CDD" id="cd00200">
    <property type="entry name" value="WD40"/>
    <property type="match status" value="1"/>
</dbReference>
<feature type="domain" description="Histone-binding protein RBBP4-like N-terminal" evidence="7">
    <location>
        <begin position="14"/>
        <end position="82"/>
    </location>
</feature>
<dbReference type="OrthoDB" id="427795at2759"/>
<dbReference type="Pfam" id="PF00400">
    <property type="entry name" value="WD40"/>
    <property type="match status" value="5"/>
</dbReference>
<evidence type="ECO:0000259" key="7">
    <source>
        <dbReference type="Pfam" id="PF12265"/>
    </source>
</evidence>
<keyword evidence="4" id="KW-0156">Chromatin regulator</keyword>
<keyword evidence="3" id="KW-0677">Repeat</keyword>
<dbReference type="InterPro" id="IPR022052">
    <property type="entry name" value="Histone-bd_RBBP4-like_N"/>
</dbReference>
<dbReference type="Proteomes" id="UP000078561">
    <property type="component" value="Unassembled WGS sequence"/>
</dbReference>
<dbReference type="GO" id="GO:0006325">
    <property type="term" value="P:chromatin organization"/>
    <property type="evidence" value="ECO:0007669"/>
    <property type="project" value="UniProtKB-KW"/>
</dbReference>
<dbReference type="PROSITE" id="PS50082">
    <property type="entry name" value="WD_REPEATS_2"/>
    <property type="match status" value="5"/>
</dbReference>
<evidence type="ECO:0000313" key="8">
    <source>
        <dbReference type="EMBL" id="SAM05517.1"/>
    </source>
</evidence>
<dbReference type="EMBL" id="LT554468">
    <property type="protein sequence ID" value="SAM05517.1"/>
    <property type="molecule type" value="Genomic_DNA"/>
</dbReference>
<sequence length="391" mass="43984">MAAIAPDEQKQINEEYQLWKKTAPVLYESVVAHNLTWPTLTCQWTPSVTREDGFTTQELLVGTNTSDKETNYTQFLSVDLPHPGNQAKKAGMHRTQQIEHPGEVNRARYQPSNPSRIATKTRDGPVLLFDRSNLTDGPLLKLSGHTKEGYGLAWNPHSTMANHLLSAGFDNLICHWDIGMTAQESTLAPYQTYKGHTDCVEDVSWNATRDSVFASVADDKKLLIWDSRTGTTPIQKVQAHKAEVNSVAFHPHQEWMIATGSSDKTIGLFDMRKLETSLYTMDTHDGEVRQVAWSPHDAPILASAASDRKIMLWDLRRIGEEQTAEDAEDGPPELVFVHNGHTNQITDFAWNPVEPWMIASAAEDNVIQVWQVSRNIYTNKDKIEINAKDLE</sequence>
<dbReference type="PANTHER" id="PTHR22850">
    <property type="entry name" value="WD40 REPEAT FAMILY"/>
    <property type="match status" value="1"/>
</dbReference>
<keyword evidence="2 6" id="KW-0853">WD repeat</keyword>
<evidence type="ECO:0000256" key="2">
    <source>
        <dbReference type="ARBA" id="ARBA00022574"/>
    </source>
</evidence>
<organism evidence="8">
    <name type="scientific">Absidia glauca</name>
    <name type="common">Pin mould</name>
    <dbReference type="NCBI Taxonomy" id="4829"/>
    <lineage>
        <taxon>Eukaryota</taxon>
        <taxon>Fungi</taxon>
        <taxon>Fungi incertae sedis</taxon>
        <taxon>Mucoromycota</taxon>
        <taxon>Mucoromycotina</taxon>
        <taxon>Mucoromycetes</taxon>
        <taxon>Mucorales</taxon>
        <taxon>Cunninghamellaceae</taxon>
        <taxon>Absidia</taxon>
    </lineage>
</organism>
<evidence type="ECO:0000256" key="5">
    <source>
        <dbReference type="ARBA" id="ARBA00023242"/>
    </source>
</evidence>
<evidence type="ECO:0000256" key="6">
    <source>
        <dbReference type="PROSITE-ProRule" id="PRU00221"/>
    </source>
</evidence>
<evidence type="ECO:0000256" key="3">
    <source>
        <dbReference type="ARBA" id="ARBA00022737"/>
    </source>
</evidence>
<gene>
    <name evidence="8" type="primary">ABSGL_11392.1 scaffold 12295</name>
</gene>
<dbReference type="Gene3D" id="2.130.10.10">
    <property type="entry name" value="YVTN repeat-like/Quinoprotein amine dehydrogenase"/>
    <property type="match status" value="1"/>
</dbReference>
<dbReference type="InterPro" id="IPR015943">
    <property type="entry name" value="WD40/YVTN_repeat-like_dom_sf"/>
</dbReference>
<dbReference type="InterPro" id="IPR050459">
    <property type="entry name" value="WD_repeat_RBAP46/RBAP48/MSI1"/>
</dbReference>
<dbReference type="InterPro" id="IPR036322">
    <property type="entry name" value="WD40_repeat_dom_sf"/>
</dbReference>
<keyword evidence="9" id="KW-1185">Reference proteome</keyword>
<dbReference type="SUPFAM" id="SSF50978">
    <property type="entry name" value="WD40 repeat-like"/>
    <property type="match status" value="1"/>
</dbReference>
<dbReference type="InterPro" id="IPR020472">
    <property type="entry name" value="WD40_PAC1"/>
</dbReference>